<dbReference type="SUPFAM" id="SSF55781">
    <property type="entry name" value="GAF domain-like"/>
    <property type="match status" value="1"/>
</dbReference>
<sequence length="340" mass="38996">SMEKLSCSDWLINNSIAELVASTGLPVNINDVCKVPWFEAETKHLGFILIRSVLCVLIWKITHQIIGNITQILNRLDRKTSDADQRLFDAFAILCGLGINNIMMHNQVKKNLNSLHLTLEQTAVEERLLTRRLDPRLARKARTATQSLGNFTLLFVLFEILNLFSLAFLLFISSLQSFKIFKLCFLKIFLRNYIQFHQMYLLLFKISCWIFKGIKVHNKIICLCSITENDLLHCKENTAAIASSTGQRTKFFAGECRWSNDEHREVLSSMLTPTCDLGAVTQPWEISKQCAYWVCIYCVAAHFEQGDRERAEVKLSPSAIFDRNRKDVLSGLQLQWIDGI</sequence>
<evidence type="ECO:0000313" key="6">
    <source>
        <dbReference type="Proteomes" id="UP001166093"/>
    </source>
</evidence>
<organism evidence="5 6">
    <name type="scientific">Polyodon spathula</name>
    <name type="common">North American paddlefish</name>
    <name type="synonym">Squalus spathula</name>
    <dbReference type="NCBI Taxonomy" id="7913"/>
    <lineage>
        <taxon>Eukaryota</taxon>
        <taxon>Metazoa</taxon>
        <taxon>Chordata</taxon>
        <taxon>Craniata</taxon>
        <taxon>Vertebrata</taxon>
        <taxon>Euteleostomi</taxon>
        <taxon>Actinopterygii</taxon>
        <taxon>Chondrostei</taxon>
        <taxon>Acipenseriformes</taxon>
        <taxon>Polyodontidae</taxon>
        <taxon>Polyodon</taxon>
    </lineage>
</organism>
<accession>A0ABS2XSY8</accession>
<keyword evidence="3" id="KW-1133">Transmembrane helix</keyword>
<comment type="caution">
    <text evidence="5">The sequence shown here is derived from an EMBL/GenBank/DDBJ whole genome shotgun (WGS) entry which is preliminary data.</text>
</comment>
<name>A0ABS2XSY8_POLSP</name>
<evidence type="ECO:0000256" key="2">
    <source>
        <dbReference type="ARBA" id="ARBA00022801"/>
    </source>
</evidence>
<feature type="non-terminal residue" evidence="5">
    <location>
        <position position="340"/>
    </location>
</feature>
<gene>
    <name evidence="5" type="primary">Pde11a_2</name>
    <name evidence="5" type="ORF">GTO93_0009063</name>
</gene>
<dbReference type="Gene3D" id="1.10.1300.10">
    <property type="entry name" value="3'5'-cyclic nucleotide phosphodiesterase, catalytic domain"/>
    <property type="match status" value="1"/>
</dbReference>
<dbReference type="SUPFAM" id="SSF109604">
    <property type="entry name" value="HD-domain/PDEase-like"/>
    <property type="match status" value="1"/>
</dbReference>
<evidence type="ECO:0000256" key="3">
    <source>
        <dbReference type="SAM" id="Phobius"/>
    </source>
</evidence>
<evidence type="ECO:0000259" key="4">
    <source>
        <dbReference type="PROSITE" id="PS51845"/>
    </source>
</evidence>
<dbReference type="Proteomes" id="UP001166093">
    <property type="component" value="Unassembled WGS sequence"/>
</dbReference>
<feature type="transmembrane region" description="Helical" evidence="3">
    <location>
        <begin position="151"/>
        <end position="172"/>
    </location>
</feature>
<proteinExistence type="predicted"/>
<keyword evidence="1" id="KW-0479">Metal-binding</keyword>
<dbReference type="InterPro" id="IPR002073">
    <property type="entry name" value="PDEase_catalytic_dom"/>
</dbReference>
<keyword evidence="2" id="KW-0378">Hydrolase</keyword>
<protein>
    <submittedName>
        <fullName evidence="5">PDE11 phosphodiesterase</fullName>
    </submittedName>
</protein>
<dbReference type="Gene3D" id="3.30.450.40">
    <property type="match status" value="1"/>
</dbReference>
<dbReference type="PANTHER" id="PTHR11347">
    <property type="entry name" value="CYCLIC NUCLEOTIDE PHOSPHODIESTERASE"/>
    <property type="match status" value="1"/>
</dbReference>
<evidence type="ECO:0000313" key="5">
    <source>
        <dbReference type="EMBL" id="MBN3276997.1"/>
    </source>
</evidence>
<keyword evidence="3" id="KW-0472">Membrane</keyword>
<feature type="non-terminal residue" evidence="5">
    <location>
        <position position="1"/>
    </location>
</feature>
<reference evidence="5" key="1">
    <citation type="journal article" date="2021" name="Cell">
        <title>Tracing the genetic footprints of vertebrate landing in non-teleost ray-finned fishes.</title>
        <authorList>
            <person name="Bi X."/>
            <person name="Wang K."/>
            <person name="Yang L."/>
            <person name="Pan H."/>
            <person name="Jiang H."/>
            <person name="Wei Q."/>
            <person name="Fang M."/>
            <person name="Yu H."/>
            <person name="Zhu C."/>
            <person name="Cai Y."/>
            <person name="He Y."/>
            <person name="Gan X."/>
            <person name="Zeng H."/>
            <person name="Yu D."/>
            <person name="Zhu Y."/>
            <person name="Jiang H."/>
            <person name="Qiu Q."/>
            <person name="Yang H."/>
            <person name="Zhang Y.E."/>
            <person name="Wang W."/>
            <person name="Zhu M."/>
            <person name="He S."/>
            <person name="Zhang G."/>
        </authorList>
    </citation>
    <scope>NUCLEOTIDE SEQUENCE</scope>
    <source>
        <strain evidence="5">Pddl_001</strain>
    </source>
</reference>
<evidence type="ECO:0000256" key="1">
    <source>
        <dbReference type="ARBA" id="ARBA00022723"/>
    </source>
</evidence>
<keyword evidence="6" id="KW-1185">Reference proteome</keyword>
<feature type="transmembrane region" description="Helical" evidence="3">
    <location>
        <begin position="45"/>
        <end position="66"/>
    </location>
</feature>
<dbReference type="InterPro" id="IPR029016">
    <property type="entry name" value="GAF-like_dom_sf"/>
</dbReference>
<dbReference type="Pfam" id="PF00233">
    <property type="entry name" value="PDEase_I"/>
    <property type="match status" value="1"/>
</dbReference>
<dbReference type="EMBL" id="JAAWVQ010064904">
    <property type="protein sequence ID" value="MBN3276997.1"/>
    <property type="molecule type" value="Genomic_DNA"/>
</dbReference>
<keyword evidence="3" id="KW-0812">Transmembrane</keyword>
<feature type="domain" description="PDEase" evidence="4">
    <location>
        <begin position="248"/>
        <end position="340"/>
    </location>
</feature>
<dbReference type="InterPro" id="IPR036971">
    <property type="entry name" value="PDEase_catalytic_dom_sf"/>
</dbReference>
<dbReference type="PROSITE" id="PS51845">
    <property type="entry name" value="PDEASE_I_2"/>
    <property type="match status" value="1"/>
</dbReference>